<comment type="similarity">
    <text evidence="2">Belongs to the WAL family.</text>
</comment>
<feature type="region of interest" description="Disordered" evidence="25">
    <location>
        <begin position="325"/>
        <end position="409"/>
    </location>
</feature>
<dbReference type="SUPFAM" id="SSF47370">
    <property type="entry name" value="Bromodomain"/>
    <property type="match status" value="1"/>
</dbReference>
<dbReference type="InterPro" id="IPR028940">
    <property type="entry name" value="PHD_BAZ2A"/>
</dbReference>
<keyword evidence="5" id="KW-0597">Phosphoprotein</keyword>
<dbReference type="RefSeq" id="XP_012876941.1">
    <property type="nucleotide sequence ID" value="XM_013021487.1"/>
</dbReference>
<evidence type="ECO:0000256" key="24">
    <source>
        <dbReference type="PROSITE-ProRule" id="PRU00146"/>
    </source>
</evidence>
<evidence type="ECO:0000256" key="4">
    <source>
        <dbReference type="ARBA" id="ARBA00022499"/>
    </source>
</evidence>
<dbReference type="SMART" id="SM00391">
    <property type="entry name" value="MBD"/>
    <property type="match status" value="1"/>
</dbReference>
<feature type="compositionally biased region" description="Basic and acidic residues" evidence="25">
    <location>
        <begin position="605"/>
        <end position="617"/>
    </location>
</feature>
<dbReference type="Gene3D" id="3.30.40.10">
    <property type="entry name" value="Zinc/RING finger domain, C3HC4 (zinc finger)"/>
    <property type="match status" value="1"/>
</dbReference>
<evidence type="ECO:0000256" key="2">
    <source>
        <dbReference type="ARBA" id="ARBA00007444"/>
    </source>
</evidence>
<dbReference type="GO" id="GO:0005654">
    <property type="term" value="C:nucleoplasm"/>
    <property type="evidence" value="ECO:0007669"/>
    <property type="project" value="UniProtKB-ARBA"/>
</dbReference>
<keyword evidence="6" id="KW-0479">Metal-binding</keyword>
<dbReference type="PROSITE" id="PS50827">
    <property type="entry name" value="DDT"/>
    <property type="match status" value="1"/>
</dbReference>
<dbReference type="InterPro" id="IPR037374">
    <property type="entry name" value="BAZ2A/B_Bromo"/>
</dbReference>
<feature type="compositionally biased region" description="Basic and acidic residues" evidence="25">
    <location>
        <begin position="643"/>
        <end position="658"/>
    </location>
</feature>
<evidence type="ECO:0000256" key="7">
    <source>
        <dbReference type="ARBA" id="ARBA00022737"/>
    </source>
</evidence>
<dbReference type="FunFam" id="3.30.40.10:FF:000255">
    <property type="entry name" value="Bromodomain adjacent to zinc finger domain protein 2A"/>
    <property type="match status" value="1"/>
</dbReference>
<dbReference type="InterPro" id="IPR018359">
    <property type="entry name" value="Bromodomain_CS"/>
</dbReference>
<dbReference type="InterPro" id="IPR001739">
    <property type="entry name" value="Methyl_CpG_DNA-bd"/>
</dbReference>
<evidence type="ECO:0000256" key="10">
    <source>
        <dbReference type="ARBA" id="ARBA00022843"/>
    </source>
</evidence>
<keyword evidence="7" id="KW-0677">Repeat</keyword>
<keyword evidence="14" id="KW-0805">Transcription regulation</keyword>
<dbReference type="GeneID" id="105989409"/>
<evidence type="ECO:0000256" key="22">
    <source>
        <dbReference type="ARBA" id="ARBA00081032"/>
    </source>
</evidence>
<dbReference type="SUPFAM" id="SSF57903">
    <property type="entry name" value="FYVE/PHD zinc finger"/>
    <property type="match status" value="1"/>
</dbReference>
<protein>
    <recommendedName>
        <fullName evidence="21">Bromodomain adjacent to zinc finger domain protein 2A</fullName>
    </recommendedName>
    <alternativeName>
        <fullName evidence="22">Transcription termination factor I-interacting protein 5</fullName>
    </alternativeName>
</protein>
<keyword evidence="4" id="KW-1017">Isopeptide bond</keyword>
<evidence type="ECO:0000256" key="13">
    <source>
        <dbReference type="ARBA" id="ARBA00022990"/>
    </source>
</evidence>
<reference evidence="31" key="1">
    <citation type="submission" date="2025-08" db="UniProtKB">
        <authorList>
            <consortium name="RefSeq"/>
        </authorList>
    </citation>
    <scope>IDENTIFICATION</scope>
    <source>
        <tissue evidence="31">Kidney</tissue>
    </source>
</reference>
<dbReference type="InterPro" id="IPR001965">
    <property type="entry name" value="Znf_PHD"/>
</dbReference>
<dbReference type="GO" id="GO:0003677">
    <property type="term" value="F:DNA binding"/>
    <property type="evidence" value="ECO:0007669"/>
    <property type="project" value="UniProtKB-KW"/>
</dbReference>
<dbReference type="InterPro" id="IPR028942">
    <property type="entry name" value="WHIM1_dom"/>
</dbReference>
<name>A0A1S3FK82_DIPOR</name>
<keyword evidence="11" id="KW-0156">Chromatin regulator</keyword>
<dbReference type="Pfam" id="PF01429">
    <property type="entry name" value="MBD"/>
    <property type="match status" value="1"/>
</dbReference>
<dbReference type="InterPro" id="IPR017956">
    <property type="entry name" value="AT_hook_DNA-bd_motif"/>
</dbReference>
<dbReference type="SMART" id="SM00571">
    <property type="entry name" value="DDT"/>
    <property type="match status" value="1"/>
</dbReference>
<evidence type="ECO:0000256" key="12">
    <source>
        <dbReference type="ARBA" id="ARBA00022884"/>
    </source>
</evidence>
<evidence type="ECO:0000256" key="5">
    <source>
        <dbReference type="ARBA" id="ARBA00022553"/>
    </source>
</evidence>
<dbReference type="SMART" id="SM00297">
    <property type="entry name" value="BROMO"/>
    <property type="match status" value="1"/>
</dbReference>
<dbReference type="Gene3D" id="1.20.920.10">
    <property type="entry name" value="Bromodomain-like"/>
    <property type="match status" value="1"/>
</dbReference>
<evidence type="ECO:0000259" key="29">
    <source>
        <dbReference type="PROSITE" id="PS50982"/>
    </source>
</evidence>
<feature type="compositionally biased region" description="Acidic residues" evidence="25">
    <location>
        <begin position="1179"/>
        <end position="1188"/>
    </location>
</feature>
<feature type="region of interest" description="Disordered" evidence="25">
    <location>
        <begin position="643"/>
        <end position="700"/>
    </location>
</feature>
<feature type="compositionally biased region" description="Polar residues" evidence="25">
    <location>
        <begin position="340"/>
        <end position="352"/>
    </location>
</feature>
<feature type="region of interest" description="Disordered" evidence="25">
    <location>
        <begin position="84"/>
        <end position="104"/>
    </location>
</feature>
<dbReference type="Proteomes" id="UP000081671">
    <property type="component" value="Unplaced"/>
</dbReference>
<dbReference type="PROSITE" id="PS00633">
    <property type="entry name" value="BROMODOMAIN_1"/>
    <property type="match status" value="1"/>
</dbReference>
<dbReference type="Pfam" id="PF00439">
    <property type="entry name" value="Bromodomain"/>
    <property type="match status" value="1"/>
</dbReference>
<dbReference type="Pfam" id="PF15612">
    <property type="entry name" value="WHIM1"/>
    <property type="match status" value="1"/>
</dbReference>
<comment type="subunit">
    <text evidence="20">Component of the NoRC-1 ISWI chromatin remodeling complex at least composed of SMARCA1 and BAZ2A/TIP5, which regulates the spacing of histone octamers on the DNA template to facilitate access to DNA. Within the NoRC-1 ISWI chromatin remodeling complex interacts with SMARCA1; the interaction is direct. Component of the NoRC-5 ISWI chromatin remodeling complex (also called the NoRC nucleolar-remodeling complex), at least composed of SMARCA5/SNF2H and BAZ2A/TIP5, which regulates the spacing of histone octamers on the DNA template to facilitate access to DNA. Within the NoRC-5 ISWI chromatin remodeling complexes interacts with SMARCA5/SNF2H; the interaction is direct. Interacts with TTF1; the interaction is required for recruitment of the NoRC-5 ISWI chromatin remodeling complex to rDNA. Interacts with HDAC1. Interacts with SIN3A. Interacts with DNMT1 and DNM3B. Interacts with BEND3 and USP21.</text>
</comment>
<dbReference type="Pfam" id="PF02791">
    <property type="entry name" value="DDT"/>
    <property type="match status" value="1"/>
</dbReference>
<dbReference type="InterPro" id="IPR011011">
    <property type="entry name" value="Znf_FYVE_PHD"/>
</dbReference>
<dbReference type="PANTHER" id="PTHR45915">
    <property type="entry name" value="TRANSCRIPTION INTERMEDIARY FACTOR"/>
    <property type="match status" value="1"/>
</dbReference>
<organism evidence="30 31">
    <name type="scientific">Dipodomys ordii</name>
    <name type="common">Ord's kangaroo rat</name>
    <dbReference type="NCBI Taxonomy" id="10020"/>
    <lineage>
        <taxon>Eukaryota</taxon>
        <taxon>Metazoa</taxon>
        <taxon>Chordata</taxon>
        <taxon>Craniata</taxon>
        <taxon>Vertebrata</taxon>
        <taxon>Euteleostomi</taxon>
        <taxon>Mammalia</taxon>
        <taxon>Eutheria</taxon>
        <taxon>Euarchontoglires</taxon>
        <taxon>Glires</taxon>
        <taxon>Rodentia</taxon>
        <taxon>Castorimorpha</taxon>
        <taxon>Heteromyidae</taxon>
        <taxon>Dipodomyinae</taxon>
        <taxon>Dipodomys</taxon>
    </lineage>
</organism>
<dbReference type="InterPro" id="IPR013083">
    <property type="entry name" value="Znf_RING/FYVE/PHD"/>
</dbReference>
<feature type="compositionally biased region" description="Basic residues" evidence="25">
    <location>
        <begin position="659"/>
        <end position="670"/>
    </location>
</feature>
<feature type="domain" description="DDT" evidence="28">
    <location>
        <begin position="719"/>
        <end position="784"/>
    </location>
</feature>
<dbReference type="PANTHER" id="PTHR45915:SF5">
    <property type="entry name" value="BROMODOMAIN ADJACENT TO ZINC FINGER DOMAIN PROTEIN 2A"/>
    <property type="match status" value="1"/>
</dbReference>
<dbReference type="Pfam" id="PF00628">
    <property type="entry name" value="PHD"/>
    <property type="match status" value="1"/>
</dbReference>
<keyword evidence="8 24" id="KW-0863">Zinc-finger</keyword>
<dbReference type="CDD" id="cd15629">
    <property type="entry name" value="PHD_BAZ2A"/>
    <property type="match status" value="1"/>
</dbReference>
<dbReference type="GO" id="GO:0005730">
    <property type="term" value="C:nucleolus"/>
    <property type="evidence" value="ECO:0007669"/>
    <property type="project" value="UniProtKB-SubCell"/>
</dbReference>
<feature type="domain" description="Bromo" evidence="26">
    <location>
        <begin position="1683"/>
        <end position="1753"/>
    </location>
</feature>
<dbReference type="GO" id="GO:0008270">
    <property type="term" value="F:zinc ion binding"/>
    <property type="evidence" value="ECO:0007669"/>
    <property type="project" value="UniProtKB-KW"/>
</dbReference>
<evidence type="ECO:0000256" key="9">
    <source>
        <dbReference type="ARBA" id="ARBA00022833"/>
    </source>
</evidence>
<feature type="region of interest" description="Disordered" evidence="25">
    <location>
        <begin position="1029"/>
        <end position="1135"/>
    </location>
</feature>
<dbReference type="PROSITE" id="PS50016">
    <property type="entry name" value="ZF_PHD_2"/>
    <property type="match status" value="1"/>
</dbReference>
<keyword evidence="12" id="KW-0694">RNA-binding</keyword>
<feature type="region of interest" description="Disordered" evidence="25">
    <location>
        <begin position="1156"/>
        <end position="1229"/>
    </location>
</feature>
<evidence type="ECO:0000256" key="23">
    <source>
        <dbReference type="PROSITE-ProRule" id="PRU00035"/>
    </source>
</evidence>
<dbReference type="GO" id="GO:0003723">
    <property type="term" value="F:RNA binding"/>
    <property type="evidence" value="ECO:0007669"/>
    <property type="project" value="UniProtKB-KW"/>
</dbReference>
<keyword evidence="3" id="KW-0678">Repressor</keyword>
<evidence type="ECO:0000256" key="8">
    <source>
        <dbReference type="ARBA" id="ARBA00022771"/>
    </source>
</evidence>
<dbReference type="CTD" id="11176"/>
<dbReference type="Gene3D" id="3.30.890.10">
    <property type="entry name" value="Methyl-cpg-binding Protein 2, Chain A"/>
    <property type="match status" value="1"/>
</dbReference>
<dbReference type="PROSITE" id="PS50982">
    <property type="entry name" value="MBD"/>
    <property type="match status" value="1"/>
</dbReference>
<dbReference type="SUPFAM" id="SSF54171">
    <property type="entry name" value="DNA-binding domain"/>
    <property type="match status" value="1"/>
</dbReference>
<keyword evidence="9" id="KW-0862">Zinc</keyword>
<feature type="compositionally biased region" description="Polar residues" evidence="25">
    <location>
        <begin position="1080"/>
        <end position="1096"/>
    </location>
</feature>
<keyword evidence="16 23" id="KW-0103">Bromodomain</keyword>
<evidence type="ECO:0000256" key="19">
    <source>
        <dbReference type="ARBA" id="ARBA00023242"/>
    </source>
</evidence>
<dbReference type="GO" id="GO:0033553">
    <property type="term" value="C:rDNA heterochromatin"/>
    <property type="evidence" value="ECO:0007669"/>
    <property type="project" value="TreeGrafter"/>
</dbReference>
<feature type="compositionally biased region" description="Polar residues" evidence="25">
    <location>
        <begin position="92"/>
        <end position="104"/>
    </location>
</feature>
<accession>A0A1S3FK82</accession>
<feature type="compositionally biased region" description="Polar residues" evidence="25">
    <location>
        <begin position="1156"/>
        <end position="1165"/>
    </location>
</feature>
<evidence type="ECO:0000259" key="27">
    <source>
        <dbReference type="PROSITE" id="PS50016"/>
    </source>
</evidence>
<dbReference type="InterPro" id="IPR018501">
    <property type="entry name" value="DDT_dom"/>
</dbReference>
<evidence type="ECO:0000256" key="20">
    <source>
        <dbReference type="ARBA" id="ARBA00064208"/>
    </source>
</evidence>
<comment type="subcellular location">
    <subcellularLocation>
        <location evidence="1">Nucleus</location>
        <location evidence="1">Nucleolus</location>
    </subcellularLocation>
</comment>
<keyword evidence="17" id="KW-0238">DNA-binding</keyword>
<evidence type="ECO:0000313" key="30">
    <source>
        <dbReference type="Proteomes" id="UP000081671"/>
    </source>
</evidence>
<feature type="compositionally biased region" description="Basic residues" evidence="25">
    <location>
        <begin position="618"/>
        <end position="627"/>
    </location>
</feature>
<evidence type="ECO:0000256" key="21">
    <source>
        <dbReference type="ARBA" id="ARBA00068260"/>
    </source>
</evidence>
<evidence type="ECO:0000256" key="16">
    <source>
        <dbReference type="ARBA" id="ARBA00023117"/>
    </source>
</evidence>
<evidence type="ECO:0000259" key="28">
    <source>
        <dbReference type="PROSITE" id="PS50827"/>
    </source>
</evidence>
<evidence type="ECO:0000256" key="17">
    <source>
        <dbReference type="ARBA" id="ARBA00023125"/>
    </source>
</evidence>
<keyword evidence="19" id="KW-0539">Nucleus</keyword>
<dbReference type="PROSITE" id="PS50014">
    <property type="entry name" value="BROMODOMAIN_2"/>
    <property type="match status" value="1"/>
</dbReference>
<dbReference type="FunFam" id="1.20.920.10:FF:000023">
    <property type="entry name" value="Bromodomain adjacent to zinc finger domain protein 2B"/>
    <property type="match status" value="1"/>
</dbReference>
<dbReference type="InterPro" id="IPR028941">
    <property type="entry name" value="WHIM2_dom"/>
</dbReference>
<evidence type="ECO:0000256" key="14">
    <source>
        <dbReference type="ARBA" id="ARBA00023015"/>
    </source>
</evidence>
<feature type="region of interest" description="Disordered" evidence="25">
    <location>
        <begin position="596"/>
        <end position="629"/>
    </location>
</feature>
<evidence type="ECO:0000256" key="25">
    <source>
        <dbReference type="SAM" id="MobiDB-lite"/>
    </source>
</evidence>
<feature type="compositionally biased region" description="Basic and acidic residues" evidence="25">
    <location>
        <begin position="688"/>
        <end position="697"/>
    </location>
</feature>
<feature type="compositionally biased region" description="Polar residues" evidence="25">
    <location>
        <begin position="1218"/>
        <end position="1228"/>
    </location>
</feature>
<dbReference type="SMART" id="SM00249">
    <property type="entry name" value="PHD"/>
    <property type="match status" value="1"/>
</dbReference>
<dbReference type="InterPro" id="IPR001487">
    <property type="entry name" value="Bromodomain"/>
</dbReference>
<dbReference type="InterPro" id="IPR036427">
    <property type="entry name" value="Bromodomain-like_sf"/>
</dbReference>
<keyword evidence="18" id="KW-0804">Transcription</keyword>
<dbReference type="SMART" id="SM00384">
    <property type="entry name" value="AT_hook"/>
    <property type="match status" value="4"/>
</dbReference>
<dbReference type="PRINTS" id="PR00503">
    <property type="entry name" value="BROMODOMAIN"/>
</dbReference>
<dbReference type="OrthoDB" id="21449at2759"/>
<dbReference type="InterPro" id="IPR016177">
    <property type="entry name" value="DNA-bd_dom_sf"/>
</dbReference>
<feature type="compositionally biased region" description="Low complexity" evidence="25">
    <location>
        <begin position="1109"/>
        <end position="1118"/>
    </location>
</feature>
<dbReference type="CDD" id="cd05503">
    <property type="entry name" value="Bromo_BAZ2A_B_like"/>
    <property type="match status" value="1"/>
</dbReference>
<keyword evidence="10" id="KW-0832">Ubl conjugation</keyword>
<dbReference type="Pfam" id="PF15613">
    <property type="entry name" value="WSD"/>
    <property type="match status" value="1"/>
</dbReference>
<evidence type="ECO:0000256" key="18">
    <source>
        <dbReference type="ARBA" id="ARBA00023163"/>
    </source>
</evidence>
<dbReference type="CDD" id="cd01397">
    <property type="entry name" value="HAT_MBD"/>
    <property type="match status" value="1"/>
</dbReference>
<evidence type="ECO:0000256" key="3">
    <source>
        <dbReference type="ARBA" id="ARBA00022491"/>
    </source>
</evidence>
<evidence type="ECO:0000256" key="15">
    <source>
        <dbReference type="ARBA" id="ARBA00023054"/>
    </source>
</evidence>
<feature type="domain" description="MBD" evidence="29">
    <location>
        <begin position="495"/>
        <end position="566"/>
    </location>
</feature>
<feature type="region of interest" description="Disordered" evidence="25">
    <location>
        <begin position="1247"/>
        <end position="1285"/>
    </location>
</feature>
<keyword evidence="15" id="KW-0175">Coiled coil</keyword>
<evidence type="ECO:0000313" key="31">
    <source>
        <dbReference type="RefSeq" id="XP_012876941.1"/>
    </source>
</evidence>
<evidence type="ECO:0000256" key="6">
    <source>
        <dbReference type="ARBA" id="ARBA00022723"/>
    </source>
</evidence>
<dbReference type="FunFam" id="3.30.890.10:FF:000002">
    <property type="entry name" value="Bromodomain adjacent to zinc finger domain protein 2B"/>
    <property type="match status" value="1"/>
</dbReference>
<evidence type="ECO:0000256" key="1">
    <source>
        <dbReference type="ARBA" id="ARBA00004604"/>
    </source>
</evidence>
<dbReference type="InterPro" id="IPR019787">
    <property type="entry name" value="Znf_PHD-finger"/>
</dbReference>
<feature type="domain" description="PHD-type" evidence="27">
    <location>
        <begin position="1549"/>
        <end position="1599"/>
    </location>
</feature>
<feature type="region of interest" description="Disordered" evidence="25">
    <location>
        <begin position="1609"/>
        <end position="1653"/>
    </location>
</feature>
<dbReference type="GO" id="GO:0006325">
    <property type="term" value="P:chromatin organization"/>
    <property type="evidence" value="ECO:0007669"/>
    <property type="project" value="UniProtKB-KW"/>
</dbReference>
<gene>
    <name evidence="31" type="primary">Baz2a</name>
</gene>
<evidence type="ECO:0000259" key="26">
    <source>
        <dbReference type="PROSITE" id="PS50014"/>
    </source>
</evidence>
<keyword evidence="30" id="KW-1185">Reference proteome</keyword>
<keyword evidence="13" id="KW-0007">Acetylation</keyword>
<sequence>MNFPQQGKSLNGDVNVNGLSTVSHTTTSGILNSAPHSSSTSHLHHPNVAYDCLWNYSQYPPANPGSNLKDPPLLSQFSGGQYPLNGILGGSRQPSSPSHNTNLRAGSQEFWANGTQSPMGLNFDSQELYDSFPDQNFEVMPNGPPSFFTSPQTSPMLGSSIQTFAPSQEVGSGIHPDEAAEKELTSVVAENGTGLVGSLELEEEQPELKMCGYNGSVPSVESLHQEVSVLVPDPTVSCLDDPSHLPDQLEDTPILSEDSLEPFDSLAPEPVSGGLYGIDDTELIGAEDKLPLEDNPVISALDCPSLNNATAFSLLADESQTSASIFASPTSPPVLGESVLQDNSFDMNNGSDAEQEEMETQASDFPPPLTQPAPDQSSTLQLHPAVSPTASSKISPEVSPALSPEASPHLTSPAVFPTVSTTSSTILPAVSAEASFIAPVAFPQASPVTSPAAAFPAASPADKDAHTFPEAAADLEEISEGVKTSGSSDVLRRRIATPEEVRLPLQHGWRREVRIKKGSHRWQGETWYYGPCGKRMKQFPEVIKYLSRNVVHGVRREHFSFSPRMPVGDFFEERETSEGLQWVQLSAEEIPSRIQAITGKRGRPRNNEKAKTKEVSKVKRGRGRPPKVKIPELLSKTDNRLLKKLEVQETTNEEDKTKMSKSKKKMRQKVQRGECQTPIQGQARNKRKQDTKNLKQKDTKKKFKPLPDFTRIPGLTLPSRAFSDCLTVVEFLHSFGKVLGFDPTKDVPSLGVLQEGLLCQGDSLGKVQDLLVRLLKAALHDPGLPSYCQSLKILGEKVSEIPLTRDNVSEILRCFLMAYGVEPTFCDSLRTQPFQAQPPQQKAAVLAFLVHELNGSTLIINEIDKTLESMSSYRKNKWIVEGRLRRLKTALAKRTGRPEVEMEGSEEGLGRRRSSRIMEETSGMEEEEEEEAITVVHGRKSRRDGEVDAISSSIPELERQIEKLSKRQLFFRKKLLYSSQMLRAVSLGQDRYRRRYWVLPYLAGIFVEGSEGSLVPEDVIKQETDSLKVATHPASSPALLSVKKELPGSNTPAASPARTRGRPRKTKPGSMQPRHIKSSARGQDSEPPQAQLQPETQSHPQLLVPPQPQLQSNPQSHNGFLEPEGSPLSLGQSQHDLSQSAFLSWLSQTQSHGSLLSSSVLTPDSSPGKLDPAPSQPPEEPELDETESGPDPQAPWFSFSAQIPCNAAPTPPPAVSEDQPTSSPQLSAFSKPMNRLSAANPCFPVQFSSTPLPGVVPKRRAGDSGEMSQSPTGLGQPKRRGRPPSKFFKQMEHRYLSQLTAQPVPPEMCSGWWWIRDPETLDAILKTLHPRGIREKALHKHLNKHRDFLQEVCLRPSTDPIFEPSQLPAFQEEIMGWSPKEKTYETDLAVLQWVEELEQRVILSDLQIRGWTCPSPDSTREDLAYCEHLPDSQEDITWRGRIKEGLVPQRKSTNPLDLAVMRLAALEQNVERRYLREPLWPAHEVVLEKALLSTPNGAPEGTTTEISYEITPRVRVWRQTLERCRSAAQVCLCMSQLERSIAWEKSVNKVTCLVCRKGDNDEFLLLCDGCDRGCHIYCHRPKMEAVPEGDWFCAVCLAQQVEEEFTQKPGFPKRGQKRKSGFSLNFPEGDSRRRRVLSRGQESPAVPRYSEGLSVSPSKRRRFSMRSQHRDLTFCEIILMEMESHDAAWPFLEPVNPRLVSGYRRIIKNPMDFSTMRERLLRGGYTSSEEFAADALLVFDNCQTFNEDDSEVGKAGHIMRRFFESRWEEFYQGKQANL</sequence>
<evidence type="ECO:0000256" key="11">
    <source>
        <dbReference type="ARBA" id="ARBA00022853"/>
    </source>
</evidence>
<proteinExistence type="inferred from homology"/>